<accession>A0A0R2QDK2</accession>
<gene>
    <name evidence="1" type="ORF">ABR75_02570</name>
</gene>
<comment type="caution">
    <text evidence="1">The sequence shown here is derived from an EMBL/GenBank/DDBJ whole genome shotgun (WGS) entry which is preliminary data.</text>
</comment>
<evidence type="ECO:0000313" key="1">
    <source>
        <dbReference type="EMBL" id="KRO46115.1"/>
    </source>
</evidence>
<name>A0A0R2QDK2_9ACTN</name>
<proteinExistence type="predicted"/>
<evidence type="ECO:0000313" key="2">
    <source>
        <dbReference type="Proteomes" id="UP000051017"/>
    </source>
</evidence>
<reference evidence="1 2" key="1">
    <citation type="submission" date="2015-10" db="EMBL/GenBank/DDBJ databases">
        <title>Metagenome-Assembled Genomes uncover a global brackish microbiome.</title>
        <authorList>
            <person name="Hugerth L.W."/>
            <person name="Larsson J."/>
            <person name="Alneberg J."/>
            <person name="Lindh M.V."/>
            <person name="Legrand C."/>
            <person name="Pinhassi J."/>
            <person name="Andersson A.F."/>
        </authorList>
    </citation>
    <scope>NUCLEOTIDE SEQUENCE [LARGE SCALE GENOMIC DNA]</scope>
    <source>
        <strain evidence="1">BACL6 MAG-120924-bin43</strain>
    </source>
</reference>
<dbReference type="AlphaFoldDB" id="A0A0R2QDK2"/>
<organism evidence="1 2">
    <name type="scientific">Acidimicrobiia bacterium BACL6 MAG-120924-bin43</name>
    <dbReference type="NCBI Taxonomy" id="1655583"/>
    <lineage>
        <taxon>Bacteria</taxon>
        <taxon>Bacillati</taxon>
        <taxon>Actinomycetota</taxon>
        <taxon>Acidimicrobiia</taxon>
        <taxon>acIV cluster</taxon>
    </lineage>
</organism>
<dbReference type="EMBL" id="LIBJ01000361">
    <property type="protein sequence ID" value="KRO46115.1"/>
    <property type="molecule type" value="Genomic_DNA"/>
</dbReference>
<protein>
    <submittedName>
        <fullName evidence="1">Uncharacterized protein</fullName>
    </submittedName>
</protein>
<sequence>MPLLQEISGICKKNDVPMNVWVGGNGFVIGTVVFSVGYESLAARAAATTRLMAAEGWWEVNRKMREHMTSAEPDTILSYIRGGSLGNAIPAGTIVQTNQFQLAQGADWMATLKWANEFAEMHTKLTGVDVNIAHSLFGVLGGMAMISGYPNAEAIDTQRAKVSASGEWLAKFLEGGKFSTAGTVMQRHMTKVV</sequence>
<dbReference type="Proteomes" id="UP000051017">
    <property type="component" value="Unassembled WGS sequence"/>
</dbReference>